<gene>
    <name evidence="2" type="ORF">EYF80_024715</name>
</gene>
<feature type="region of interest" description="Disordered" evidence="1">
    <location>
        <begin position="1"/>
        <end position="129"/>
    </location>
</feature>
<name>A0A4Z2HH72_9TELE</name>
<keyword evidence="3" id="KW-1185">Reference proteome</keyword>
<dbReference type="AlphaFoldDB" id="A0A4Z2HH72"/>
<organism evidence="2 3">
    <name type="scientific">Liparis tanakae</name>
    <name type="common">Tanaka's snailfish</name>
    <dbReference type="NCBI Taxonomy" id="230148"/>
    <lineage>
        <taxon>Eukaryota</taxon>
        <taxon>Metazoa</taxon>
        <taxon>Chordata</taxon>
        <taxon>Craniata</taxon>
        <taxon>Vertebrata</taxon>
        <taxon>Euteleostomi</taxon>
        <taxon>Actinopterygii</taxon>
        <taxon>Neopterygii</taxon>
        <taxon>Teleostei</taxon>
        <taxon>Neoteleostei</taxon>
        <taxon>Acanthomorphata</taxon>
        <taxon>Eupercaria</taxon>
        <taxon>Perciformes</taxon>
        <taxon>Cottioidei</taxon>
        <taxon>Cottales</taxon>
        <taxon>Liparidae</taxon>
        <taxon>Liparis</taxon>
    </lineage>
</organism>
<accession>A0A4Z2HH72</accession>
<evidence type="ECO:0000313" key="3">
    <source>
        <dbReference type="Proteomes" id="UP000314294"/>
    </source>
</evidence>
<dbReference type="Proteomes" id="UP000314294">
    <property type="component" value="Unassembled WGS sequence"/>
</dbReference>
<feature type="compositionally biased region" description="Basic and acidic residues" evidence="1">
    <location>
        <begin position="58"/>
        <end position="89"/>
    </location>
</feature>
<dbReference type="EMBL" id="SRLO01000241">
    <property type="protein sequence ID" value="TNN65106.1"/>
    <property type="molecule type" value="Genomic_DNA"/>
</dbReference>
<reference evidence="2 3" key="1">
    <citation type="submission" date="2019-03" db="EMBL/GenBank/DDBJ databases">
        <title>First draft genome of Liparis tanakae, snailfish: a comprehensive survey of snailfish specific genes.</title>
        <authorList>
            <person name="Kim W."/>
            <person name="Song I."/>
            <person name="Jeong J.-H."/>
            <person name="Kim D."/>
            <person name="Kim S."/>
            <person name="Ryu S."/>
            <person name="Song J.Y."/>
            <person name="Lee S.K."/>
        </authorList>
    </citation>
    <scope>NUCLEOTIDE SEQUENCE [LARGE SCALE GENOMIC DNA]</scope>
    <source>
        <tissue evidence="2">Muscle</tissue>
    </source>
</reference>
<evidence type="ECO:0000313" key="2">
    <source>
        <dbReference type="EMBL" id="TNN65106.1"/>
    </source>
</evidence>
<evidence type="ECO:0000256" key="1">
    <source>
        <dbReference type="SAM" id="MobiDB-lite"/>
    </source>
</evidence>
<feature type="compositionally biased region" description="Low complexity" evidence="1">
    <location>
        <begin position="38"/>
        <end position="51"/>
    </location>
</feature>
<proteinExistence type="predicted"/>
<sequence>MTERSSQLRQHSCAPADATLRPLSPKKESLPDTSGPLWARWSAGDSWSAAAGHLGPRPRGDDRSGFSQKERFSSASRHMMDERADRPEQRAGTGRRRWTPQRVLTNAVRPRWSDSPKPPPTTSVFGLNV</sequence>
<feature type="compositionally biased region" description="Polar residues" evidence="1">
    <location>
        <begin position="1"/>
        <end position="10"/>
    </location>
</feature>
<comment type="caution">
    <text evidence="2">The sequence shown here is derived from an EMBL/GenBank/DDBJ whole genome shotgun (WGS) entry which is preliminary data.</text>
</comment>
<protein>
    <submittedName>
        <fullName evidence="2">Uncharacterized protein</fullName>
    </submittedName>
</protein>